<dbReference type="InterPro" id="IPR050256">
    <property type="entry name" value="Glycosyltransferase_2"/>
</dbReference>
<comment type="similarity">
    <text evidence="1">Belongs to the glycosyltransferase 2 family.</text>
</comment>
<dbReference type="Proteomes" id="UP001183176">
    <property type="component" value="Unassembled WGS sequence"/>
</dbReference>
<sequence>MIDLILPCLDEALALPWIMKRLPAGVRAIVVDNGSADGSAEVAVALGARVISCEQRGYGAACHAGLLASDAELVGFCDCDGSVDPAVVPAFAELVSSGASDLVVGRRRPVSAGAWPLHARLANTGLSWWLRRTTGAQLHDIGPLRVARRVCLLGLGPIDRRSGYPLETVVLAARAGWKITECDIAYRPRAGRSKVTGTVSGTLRAVQDMSAVLAR</sequence>
<name>A0ABU2J4I0_9ACTN</name>
<gene>
    <name evidence="3" type="ORF">RM423_00640</name>
</gene>
<dbReference type="SUPFAM" id="SSF53448">
    <property type="entry name" value="Nucleotide-diphospho-sugar transferases"/>
    <property type="match status" value="1"/>
</dbReference>
<feature type="domain" description="Glycosyltransferase 2-like" evidence="2">
    <location>
        <begin position="5"/>
        <end position="128"/>
    </location>
</feature>
<dbReference type="PANTHER" id="PTHR48090">
    <property type="entry name" value="UNDECAPRENYL-PHOSPHATE 4-DEOXY-4-FORMAMIDO-L-ARABINOSE TRANSFERASE-RELATED"/>
    <property type="match status" value="1"/>
</dbReference>
<organism evidence="3 4">
    <name type="scientific">Jatrophihabitans lederbergiae</name>
    <dbReference type="NCBI Taxonomy" id="3075547"/>
    <lineage>
        <taxon>Bacteria</taxon>
        <taxon>Bacillati</taxon>
        <taxon>Actinomycetota</taxon>
        <taxon>Actinomycetes</taxon>
        <taxon>Jatrophihabitantales</taxon>
        <taxon>Jatrophihabitantaceae</taxon>
        <taxon>Jatrophihabitans</taxon>
    </lineage>
</organism>
<evidence type="ECO:0000313" key="3">
    <source>
        <dbReference type="EMBL" id="MDT0259893.1"/>
    </source>
</evidence>
<dbReference type="InterPro" id="IPR029044">
    <property type="entry name" value="Nucleotide-diphossugar_trans"/>
</dbReference>
<reference evidence="4" key="1">
    <citation type="submission" date="2023-07" db="EMBL/GenBank/DDBJ databases">
        <title>30 novel species of actinomycetes from the DSMZ collection.</title>
        <authorList>
            <person name="Nouioui I."/>
        </authorList>
    </citation>
    <scope>NUCLEOTIDE SEQUENCE [LARGE SCALE GENOMIC DNA]</scope>
    <source>
        <strain evidence="4">DSM 44399</strain>
    </source>
</reference>
<proteinExistence type="inferred from homology"/>
<dbReference type="Gene3D" id="3.90.550.10">
    <property type="entry name" value="Spore Coat Polysaccharide Biosynthesis Protein SpsA, Chain A"/>
    <property type="match status" value="1"/>
</dbReference>
<evidence type="ECO:0000256" key="1">
    <source>
        <dbReference type="ARBA" id="ARBA00006739"/>
    </source>
</evidence>
<evidence type="ECO:0000259" key="2">
    <source>
        <dbReference type="Pfam" id="PF00535"/>
    </source>
</evidence>
<evidence type="ECO:0000313" key="4">
    <source>
        <dbReference type="Proteomes" id="UP001183176"/>
    </source>
</evidence>
<dbReference type="CDD" id="cd04179">
    <property type="entry name" value="DPM_DPG-synthase_like"/>
    <property type="match status" value="1"/>
</dbReference>
<comment type="caution">
    <text evidence="3">The sequence shown here is derived from an EMBL/GenBank/DDBJ whole genome shotgun (WGS) entry which is preliminary data.</text>
</comment>
<dbReference type="PANTHER" id="PTHR48090:SF7">
    <property type="entry name" value="RFBJ PROTEIN"/>
    <property type="match status" value="1"/>
</dbReference>
<accession>A0ABU2J4I0</accession>
<keyword evidence="4" id="KW-1185">Reference proteome</keyword>
<dbReference type="Pfam" id="PF00535">
    <property type="entry name" value="Glycos_transf_2"/>
    <property type="match status" value="1"/>
</dbReference>
<dbReference type="EMBL" id="JAVREH010000001">
    <property type="protein sequence ID" value="MDT0259893.1"/>
    <property type="molecule type" value="Genomic_DNA"/>
</dbReference>
<protein>
    <submittedName>
        <fullName evidence="3">Glycosyltransferase family 2 protein</fullName>
    </submittedName>
</protein>
<dbReference type="InterPro" id="IPR001173">
    <property type="entry name" value="Glyco_trans_2-like"/>
</dbReference>